<feature type="compositionally biased region" description="Low complexity" evidence="5">
    <location>
        <begin position="79"/>
        <end position="120"/>
    </location>
</feature>
<gene>
    <name evidence="7" type="ORF">PoB_003620500</name>
</gene>
<dbReference type="InterPro" id="IPR013083">
    <property type="entry name" value="Znf_RING/FYVE/PHD"/>
</dbReference>
<accession>A0AAV4AN86</accession>
<name>A0AAV4AN86_9GAST</name>
<dbReference type="GO" id="GO:0016853">
    <property type="term" value="F:isomerase activity"/>
    <property type="evidence" value="ECO:0007669"/>
    <property type="project" value="UniProtKB-KW"/>
</dbReference>
<evidence type="ECO:0000256" key="2">
    <source>
        <dbReference type="ARBA" id="ARBA00022771"/>
    </source>
</evidence>
<dbReference type="PROSITE" id="PS00518">
    <property type="entry name" value="ZF_RING_1"/>
    <property type="match status" value="1"/>
</dbReference>
<dbReference type="Proteomes" id="UP000735302">
    <property type="component" value="Unassembled WGS sequence"/>
</dbReference>
<evidence type="ECO:0000259" key="6">
    <source>
        <dbReference type="PROSITE" id="PS50089"/>
    </source>
</evidence>
<dbReference type="Gene3D" id="3.30.40.10">
    <property type="entry name" value="Zinc/RING finger domain, C3HC4 (zinc finger)"/>
    <property type="match status" value="1"/>
</dbReference>
<feature type="compositionally biased region" description="Polar residues" evidence="5">
    <location>
        <begin position="56"/>
        <end position="73"/>
    </location>
</feature>
<feature type="compositionally biased region" description="Low complexity" evidence="5">
    <location>
        <begin position="198"/>
        <end position="225"/>
    </location>
</feature>
<feature type="compositionally biased region" description="Pro residues" evidence="5">
    <location>
        <begin position="121"/>
        <end position="134"/>
    </location>
</feature>
<evidence type="ECO:0000256" key="3">
    <source>
        <dbReference type="ARBA" id="ARBA00022833"/>
    </source>
</evidence>
<dbReference type="EMBL" id="BLXT01004116">
    <property type="protein sequence ID" value="GFO09700.1"/>
    <property type="molecule type" value="Genomic_DNA"/>
</dbReference>
<feature type="domain" description="RING-type" evidence="6">
    <location>
        <begin position="154"/>
        <end position="183"/>
    </location>
</feature>
<keyword evidence="7" id="KW-0413">Isomerase</keyword>
<evidence type="ECO:0000313" key="8">
    <source>
        <dbReference type="Proteomes" id="UP000735302"/>
    </source>
</evidence>
<protein>
    <submittedName>
        <fullName evidence="7">Peptidyl-prolyl cis-trans isomerase-like 6</fullName>
    </submittedName>
</protein>
<sequence>MAAVNKLRLYDINANKPHELGAYTSSSDCNYSNNNYNNINNNNNNNNSTQRYSNSHTDPNNYYRPSSMASLPSPTIIAPLTLQTPPSTLTSPRSPLSLTSPRSPSTLTSPRSPSSLSSPRSPTPRSPLPSPLGPPVAVETREDIEYTRAPDMFPCGHVLCHNCVRKFMRLRQRSGYSRCPVCHRRVDDDAPLQAMGIPTPRGGSTGSRSDSTSSSTSSSFFDESGPASPTSSFSHSHAQHEPEESDPTPVSLLNNFDEIVKKFNGIQYSLRRLKNESVQSKSMGMTFTNTQCHLCMENHGTLRVVQEYNNLAVRHERPHQWSNYFYRLQHGKVVTEFHSQVNSSCICVPCTYKELRLQNLPDLPPLPDVNPQQNTQICLAEHDRFVISGWGTLFLKSRCQMYYKISDDYFVWVLPADARRPYIKASAVLLCHLNRQRN</sequence>
<dbReference type="Pfam" id="PF14447">
    <property type="entry name" value="Prok-RING_4"/>
    <property type="match status" value="1"/>
</dbReference>
<proteinExistence type="predicted"/>
<reference evidence="7 8" key="1">
    <citation type="journal article" date="2021" name="Elife">
        <title>Chloroplast acquisition without the gene transfer in kleptoplastic sea slugs, Plakobranchus ocellatus.</title>
        <authorList>
            <person name="Maeda T."/>
            <person name="Takahashi S."/>
            <person name="Yoshida T."/>
            <person name="Shimamura S."/>
            <person name="Takaki Y."/>
            <person name="Nagai Y."/>
            <person name="Toyoda A."/>
            <person name="Suzuki Y."/>
            <person name="Arimoto A."/>
            <person name="Ishii H."/>
            <person name="Satoh N."/>
            <person name="Nishiyama T."/>
            <person name="Hasebe M."/>
            <person name="Maruyama T."/>
            <person name="Minagawa J."/>
            <person name="Obokata J."/>
            <person name="Shigenobu S."/>
        </authorList>
    </citation>
    <scope>NUCLEOTIDE SEQUENCE [LARGE SCALE GENOMIC DNA]</scope>
</reference>
<evidence type="ECO:0000256" key="4">
    <source>
        <dbReference type="PROSITE-ProRule" id="PRU00175"/>
    </source>
</evidence>
<dbReference type="InterPro" id="IPR017907">
    <property type="entry name" value="Znf_RING_CS"/>
</dbReference>
<evidence type="ECO:0000313" key="7">
    <source>
        <dbReference type="EMBL" id="GFO09700.1"/>
    </source>
</evidence>
<keyword evidence="2 4" id="KW-0863">Zinc-finger</keyword>
<keyword evidence="1" id="KW-0479">Metal-binding</keyword>
<dbReference type="InterPro" id="IPR001841">
    <property type="entry name" value="Znf_RING"/>
</dbReference>
<keyword evidence="8" id="KW-1185">Reference proteome</keyword>
<organism evidence="7 8">
    <name type="scientific">Plakobranchus ocellatus</name>
    <dbReference type="NCBI Taxonomy" id="259542"/>
    <lineage>
        <taxon>Eukaryota</taxon>
        <taxon>Metazoa</taxon>
        <taxon>Spiralia</taxon>
        <taxon>Lophotrochozoa</taxon>
        <taxon>Mollusca</taxon>
        <taxon>Gastropoda</taxon>
        <taxon>Heterobranchia</taxon>
        <taxon>Euthyneura</taxon>
        <taxon>Panpulmonata</taxon>
        <taxon>Sacoglossa</taxon>
        <taxon>Placobranchoidea</taxon>
        <taxon>Plakobranchidae</taxon>
        <taxon>Plakobranchus</taxon>
    </lineage>
</organism>
<dbReference type="AlphaFoldDB" id="A0AAV4AN86"/>
<evidence type="ECO:0000256" key="1">
    <source>
        <dbReference type="ARBA" id="ARBA00022723"/>
    </source>
</evidence>
<comment type="caution">
    <text evidence="7">The sequence shown here is derived from an EMBL/GenBank/DDBJ whole genome shotgun (WGS) entry which is preliminary data.</text>
</comment>
<feature type="compositionally biased region" description="Polar residues" evidence="5">
    <location>
        <begin position="227"/>
        <end position="236"/>
    </location>
</feature>
<evidence type="ECO:0000256" key="5">
    <source>
        <dbReference type="SAM" id="MobiDB-lite"/>
    </source>
</evidence>
<feature type="region of interest" description="Disordered" evidence="5">
    <location>
        <begin position="191"/>
        <end position="251"/>
    </location>
</feature>
<keyword evidence="3" id="KW-0862">Zinc</keyword>
<dbReference type="GO" id="GO:0008270">
    <property type="term" value="F:zinc ion binding"/>
    <property type="evidence" value="ECO:0007669"/>
    <property type="project" value="UniProtKB-KW"/>
</dbReference>
<feature type="compositionally biased region" description="Low complexity" evidence="5">
    <location>
        <begin position="34"/>
        <end position="55"/>
    </location>
</feature>
<dbReference type="PROSITE" id="PS50089">
    <property type="entry name" value="ZF_RING_2"/>
    <property type="match status" value="1"/>
</dbReference>
<dbReference type="SUPFAM" id="SSF57850">
    <property type="entry name" value="RING/U-box"/>
    <property type="match status" value="1"/>
</dbReference>
<feature type="region of interest" description="Disordered" evidence="5">
    <location>
        <begin position="34"/>
        <end position="136"/>
    </location>
</feature>